<dbReference type="AlphaFoldDB" id="A0A4U5ME15"/>
<gene>
    <name evidence="7" type="ORF">L596_023305</name>
</gene>
<comment type="subcellular location">
    <subcellularLocation>
        <location evidence="1">Secreted</location>
    </subcellularLocation>
</comment>
<evidence type="ECO:0000256" key="6">
    <source>
        <dbReference type="ARBA" id="ARBA00023121"/>
    </source>
</evidence>
<dbReference type="InterPro" id="IPR008632">
    <property type="entry name" value="Gp-FAR-1"/>
</dbReference>
<evidence type="ECO:0000313" key="7">
    <source>
        <dbReference type="EMBL" id="TKR67103.1"/>
    </source>
</evidence>
<evidence type="ECO:0000256" key="5">
    <source>
        <dbReference type="ARBA" id="ARBA00023054"/>
    </source>
</evidence>
<accession>A0A4U5ME15</accession>
<evidence type="ECO:0000256" key="3">
    <source>
        <dbReference type="ARBA" id="ARBA00022525"/>
    </source>
</evidence>
<reference evidence="7 8" key="2">
    <citation type="journal article" date="2019" name="G3 (Bethesda)">
        <title>Hybrid Assembly of the Genome of the Entomopathogenic Nematode Steinernema carpocapsae Identifies the X-Chromosome.</title>
        <authorList>
            <person name="Serra L."/>
            <person name="Macchietto M."/>
            <person name="Macias-Munoz A."/>
            <person name="McGill C.J."/>
            <person name="Rodriguez I.M."/>
            <person name="Rodriguez B."/>
            <person name="Murad R."/>
            <person name="Mortazavi A."/>
        </authorList>
    </citation>
    <scope>NUCLEOTIDE SEQUENCE [LARGE SCALE GENOMIC DNA]</scope>
    <source>
        <strain evidence="7 8">ALL</strain>
    </source>
</reference>
<keyword evidence="6" id="KW-0446">Lipid-binding</keyword>
<keyword evidence="8" id="KW-1185">Reference proteome</keyword>
<dbReference type="Proteomes" id="UP000298663">
    <property type="component" value="Unassembled WGS sequence"/>
</dbReference>
<keyword evidence="3" id="KW-0964">Secreted</keyword>
<dbReference type="Pfam" id="PF05823">
    <property type="entry name" value="Gp-FAR-1"/>
    <property type="match status" value="1"/>
</dbReference>
<protein>
    <submittedName>
        <fullName evidence="7">Uncharacterized protein</fullName>
    </submittedName>
</protein>
<keyword evidence="4" id="KW-0732">Signal</keyword>
<comment type="similarity">
    <text evidence="2">Belongs to the fatty-acid and retinol-binding protein (FARBP) family.</text>
</comment>
<organism evidence="7 8">
    <name type="scientific">Steinernema carpocapsae</name>
    <name type="common">Entomopathogenic nematode</name>
    <dbReference type="NCBI Taxonomy" id="34508"/>
    <lineage>
        <taxon>Eukaryota</taxon>
        <taxon>Metazoa</taxon>
        <taxon>Ecdysozoa</taxon>
        <taxon>Nematoda</taxon>
        <taxon>Chromadorea</taxon>
        <taxon>Rhabditida</taxon>
        <taxon>Tylenchina</taxon>
        <taxon>Panagrolaimomorpha</taxon>
        <taxon>Strongyloidoidea</taxon>
        <taxon>Steinernematidae</taxon>
        <taxon>Steinernema</taxon>
    </lineage>
</organism>
<evidence type="ECO:0000256" key="4">
    <source>
        <dbReference type="ARBA" id="ARBA00022729"/>
    </source>
</evidence>
<name>A0A4U5ME15_STECR</name>
<dbReference type="GO" id="GO:0008289">
    <property type="term" value="F:lipid binding"/>
    <property type="evidence" value="ECO:0007669"/>
    <property type="project" value="UniProtKB-KW"/>
</dbReference>
<dbReference type="GO" id="GO:0005576">
    <property type="term" value="C:extracellular region"/>
    <property type="evidence" value="ECO:0007669"/>
    <property type="project" value="UniProtKB-SubCell"/>
</dbReference>
<evidence type="ECO:0000256" key="2">
    <source>
        <dbReference type="ARBA" id="ARBA00006648"/>
    </source>
</evidence>
<keyword evidence="5" id="KW-0175">Coiled coil</keyword>
<reference evidence="7 8" key="1">
    <citation type="journal article" date="2015" name="Genome Biol.">
        <title>Comparative genomics of Steinernema reveals deeply conserved gene regulatory networks.</title>
        <authorList>
            <person name="Dillman A.R."/>
            <person name="Macchietto M."/>
            <person name="Porter C.F."/>
            <person name="Rogers A."/>
            <person name="Williams B."/>
            <person name="Antoshechkin I."/>
            <person name="Lee M.M."/>
            <person name="Goodwin Z."/>
            <person name="Lu X."/>
            <person name="Lewis E.E."/>
            <person name="Goodrich-Blair H."/>
            <person name="Stock S.P."/>
            <person name="Adams B.J."/>
            <person name="Sternberg P.W."/>
            <person name="Mortazavi A."/>
        </authorList>
    </citation>
    <scope>NUCLEOTIDE SEQUENCE [LARGE SCALE GENOMIC DNA]</scope>
    <source>
        <strain evidence="7 8">ALL</strain>
    </source>
</reference>
<proteinExistence type="inferred from homology"/>
<evidence type="ECO:0000256" key="1">
    <source>
        <dbReference type="ARBA" id="ARBA00004613"/>
    </source>
</evidence>
<sequence length="132" mass="14700">MEGLNNKDLNDLSELRGSIFSDSIQDLIQSLSEKNPSLADRVKSLHKMFSFKMGQISPGAKEFVVNLLTTVINAGLQNRSNECSESCLQAIRMSLPKLAALSEHEQSEIRVVFANINDFFRSGVYKNYVGLT</sequence>
<comment type="caution">
    <text evidence="7">The sequence shown here is derived from an EMBL/GenBank/DDBJ whole genome shotgun (WGS) entry which is preliminary data.</text>
</comment>
<evidence type="ECO:0000313" key="8">
    <source>
        <dbReference type="Proteomes" id="UP000298663"/>
    </source>
</evidence>
<dbReference type="EMBL" id="AZBU02000008">
    <property type="protein sequence ID" value="TKR67103.1"/>
    <property type="molecule type" value="Genomic_DNA"/>
</dbReference>
<dbReference type="Gene3D" id="1.20.120.1100">
    <property type="match status" value="1"/>
</dbReference>